<protein>
    <submittedName>
        <fullName evidence="2">Group 1 glycosyl transferase</fullName>
    </submittedName>
</protein>
<evidence type="ECO:0000313" key="2">
    <source>
        <dbReference type="EMBL" id="PTB20580.1"/>
    </source>
</evidence>
<keyword evidence="2" id="KW-0808">Transferase</keyword>
<dbReference type="AlphaFoldDB" id="A0A2T3XVN5"/>
<evidence type="ECO:0000313" key="3">
    <source>
        <dbReference type="Proteomes" id="UP000240638"/>
    </source>
</evidence>
<sequence>MTVRALVIEPNLSGHRWRYVEWTLETLREAGYECTLSTDVRNFEHPLIQSYRSGRSAISLSWLEDDPGPSTALRAFLARVKDEFAFHALFASVYRSVAETQPVHLVVVPYGDYILKSVALLGSPFSTTPWVCITMRQSFHLHQMGVKVPRRRYVDFVNKHLFVRALRNGSLKAVLSIDPTLARWHASSPYAALRTRVDYLPDPFPEVNSVEKARAKTRLGIDAQRSILVYGAISERKGVIELLNACLALDAHPLVIIAGEQDETVRAYLRSFRAVLDGRVRVFDHFIPAQMETDLFSACDVVWVGYKHHYGMSGVLVQAHRFRRIVIATSAGLIGWFAKHDQMGPLLPNLLPSTIGAAIKSAIYHCEWNIPFRCIEDDTRMLAQNTLHGFKQALAAAISTDRPSADVNHPDASRPVETTADAQARAD</sequence>
<reference evidence="2 3" key="1">
    <citation type="submission" date="2018-03" db="EMBL/GenBank/DDBJ databases">
        <title>Whole genome analyses suggest that Burkholderia sensu lato contains two further novel genera in the rhizoxinica-symbiotica group Mycetohabitans gen. nov., and Trinickia gen. nov.: implications for the evolution of diazotrophy and nodulation in the Burkholderiaceae.</title>
        <authorList>
            <person name="Estrada De Los Santos P."/>
            <person name="Palmer M."/>
            <person name="Chavez-Ramirez B."/>
            <person name="Steenkamp E.T."/>
            <person name="Hirsch A.M."/>
            <person name="Manyaka P."/>
            <person name="Maluk M."/>
            <person name="Lafos M."/>
            <person name="Crook M."/>
            <person name="Gross E."/>
            <person name="Simon M.F."/>
            <person name="Bueno Dos Reis Junior F."/>
            <person name="Poole P.S."/>
            <person name="Venter S.N."/>
            <person name="James E.K."/>
        </authorList>
    </citation>
    <scope>NUCLEOTIDE SEQUENCE [LARGE SCALE GENOMIC DNA]</scope>
    <source>
        <strain evidence="2 3">JPY-366</strain>
    </source>
</reference>
<organism evidence="2 3">
    <name type="scientific">Trinickia symbiotica</name>
    <dbReference type="NCBI Taxonomy" id="863227"/>
    <lineage>
        <taxon>Bacteria</taxon>
        <taxon>Pseudomonadati</taxon>
        <taxon>Pseudomonadota</taxon>
        <taxon>Betaproteobacteria</taxon>
        <taxon>Burkholderiales</taxon>
        <taxon>Burkholderiaceae</taxon>
        <taxon>Trinickia</taxon>
    </lineage>
</organism>
<feature type="region of interest" description="Disordered" evidence="1">
    <location>
        <begin position="401"/>
        <end position="427"/>
    </location>
</feature>
<name>A0A2T3XVN5_9BURK</name>
<dbReference type="GO" id="GO:0016740">
    <property type="term" value="F:transferase activity"/>
    <property type="evidence" value="ECO:0007669"/>
    <property type="project" value="UniProtKB-KW"/>
</dbReference>
<dbReference type="EMBL" id="PYUC01000005">
    <property type="protein sequence ID" value="PTB20580.1"/>
    <property type="molecule type" value="Genomic_DNA"/>
</dbReference>
<dbReference type="SUPFAM" id="SSF53756">
    <property type="entry name" value="UDP-Glycosyltransferase/glycogen phosphorylase"/>
    <property type="match status" value="1"/>
</dbReference>
<comment type="caution">
    <text evidence="2">The sequence shown here is derived from an EMBL/GenBank/DDBJ whole genome shotgun (WGS) entry which is preliminary data.</text>
</comment>
<dbReference type="Proteomes" id="UP000240638">
    <property type="component" value="Unassembled WGS sequence"/>
</dbReference>
<dbReference type="RefSeq" id="WP_107150900.1">
    <property type="nucleotide sequence ID" value="NZ_PYUC01000005.1"/>
</dbReference>
<gene>
    <name evidence="2" type="ORF">C9I57_12145</name>
</gene>
<accession>A0A2T3XVN5</accession>
<dbReference type="Gene3D" id="3.40.50.2000">
    <property type="entry name" value="Glycogen Phosphorylase B"/>
    <property type="match status" value="1"/>
</dbReference>
<evidence type="ECO:0000256" key="1">
    <source>
        <dbReference type="SAM" id="MobiDB-lite"/>
    </source>
</evidence>
<proteinExistence type="predicted"/>